<dbReference type="EMBL" id="QRAL01000005">
    <property type="protein sequence ID" value="RSU59877.1"/>
    <property type="molecule type" value="Genomic_DNA"/>
</dbReference>
<feature type="transmembrane region" description="Helical" evidence="1">
    <location>
        <begin position="117"/>
        <end position="137"/>
    </location>
</feature>
<sequence length="406" mass="45527">MSLKSLQEDYLRFLGKDGARLVTGAERATYMANELDVYALEKGLRRPCRYLLSPFFEDCGMVSERRDGFGPVVVGVMSRSIHAAEDTNDFKAEASVALAISPYNEFGAEVMRTEHGFLVLISPVTFSFCFLYAILAVTSAQATGLFYQGLAARGPDDVPLIDPFEWVYASHRALMSTVQEFLKSGSVADPLGRVKEARFDLLPWHYIYRVQATYEQMLDFLALHELGHISLGHMGQMELVRRVVPSTSISYEVSSPMPAQEEAADKFSLNCLVGRGHAEELLALFHLIEEEGVQSDKLDKLWTGKTSLGRYTSALQLLKLFDIFDSGQCRKNAGFEFTDACEINGTHPSGQHRFIKGWANNHVLELQAPHQFNIGPIIQWSNWINFDASTHTQEQVRAICQQLDIL</sequence>
<dbReference type="Proteomes" id="UP000287401">
    <property type="component" value="Unassembled WGS sequence"/>
</dbReference>
<evidence type="ECO:0000313" key="3">
    <source>
        <dbReference type="Proteomes" id="UP000287401"/>
    </source>
</evidence>
<organism evidence="2 3">
    <name type="scientific">Sphingobium yanoikuyae</name>
    <name type="common">Sphingomonas yanoikuyae</name>
    <dbReference type="NCBI Taxonomy" id="13690"/>
    <lineage>
        <taxon>Bacteria</taxon>
        <taxon>Pseudomonadati</taxon>
        <taxon>Pseudomonadota</taxon>
        <taxon>Alphaproteobacteria</taxon>
        <taxon>Sphingomonadales</taxon>
        <taxon>Sphingomonadaceae</taxon>
        <taxon>Sphingobium</taxon>
    </lineage>
</organism>
<protein>
    <submittedName>
        <fullName evidence="2">Uncharacterized protein</fullName>
    </submittedName>
</protein>
<keyword evidence="1" id="KW-0472">Membrane</keyword>
<name>A0A430C4M0_SPHYA</name>
<evidence type="ECO:0000313" key="2">
    <source>
        <dbReference type="EMBL" id="RSU59877.1"/>
    </source>
</evidence>
<evidence type="ECO:0000256" key="1">
    <source>
        <dbReference type="SAM" id="Phobius"/>
    </source>
</evidence>
<proteinExistence type="predicted"/>
<gene>
    <name evidence="2" type="ORF">DAH51_06265</name>
</gene>
<dbReference type="AlphaFoldDB" id="A0A430C4M0"/>
<comment type="caution">
    <text evidence="2">The sequence shown here is derived from an EMBL/GenBank/DDBJ whole genome shotgun (WGS) entry which is preliminary data.</text>
</comment>
<reference evidence="2 3" key="1">
    <citation type="submission" date="2018-07" db="EMBL/GenBank/DDBJ databases">
        <title>Genomic and Epidemiologic Investigation of an Indolent Hospital Outbreak.</title>
        <authorList>
            <person name="Johnson R.C."/>
            <person name="Deming C."/>
            <person name="Conlan S."/>
            <person name="Zellmer C.J."/>
            <person name="Michelin A.V."/>
            <person name="Lee-Lin S."/>
            <person name="Thomas P.J."/>
            <person name="Park M."/>
            <person name="Weingarten R.A."/>
            <person name="Less J."/>
            <person name="Dekker J.P."/>
            <person name="Frank K.M."/>
            <person name="Musser K.A."/>
            <person name="Mcquiston J.R."/>
            <person name="Henderson D.K."/>
            <person name="Lau A.F."/>
            <person name="Palmore T.N."/>
            <person name="Segre J.A."/>
        </authorList>
    </citation>
    <scope>NUCLEOTIDE SEQUENCE [LARGE SCALE GENOMIC DNA]</scope>
    <source>
        <strain evidence="2 3">SK-NIH.Env6_1116</strain>
    </source>
</reference>
<accession>A0A430C4M0</accession>
<keyword evidence="1" id="KW-1133">Transmembrane helix</keyword>
<keyword evidence="1" id="KW-0812">Transmembrane</keyword>